<evidence type="ECO:0000256" key="1">
    <source>
        <dbReference type="ARBA" id="ARBA00009275"/>
    </source>
</evidence>
<dbReference type="PANTHER" id="PTHR46124">
    <property type="entry name" value="D-AMINOACYL-TRNA DEACYLASE"/>
    <property type="match status" value="1"/>
</dbReference>
<keyword evidence="3" id="KW-0378">Hydrolase</keyword>
<sequence>MLIDTHCHLDAAEFDVDRERVVADAKVAGVGMIVVPAVDVASFAPVRSLAAGRPGIGYALGIHPMYVDRAGDDDLATLRREVEAAMADPRFVGIGEIGLDHFVPGLDHARQLRFFEAQLALAAEFGLPVILHLRRAQDAILKQLRRYRPSGGTAHSFNGSAQQAARFLELGFVLGFGGAMTFDGSLRIRRLAASLPADALVVETDAPDIPPVWLDGGRNQPAELGRIAQTLAGLRGEPLQTVAEFTTRNALRALPRLAGIAPLA</sequence>
<feature type="binding site" evidence="4">
    <location>
        <position position="155"/>
    </location>
    <ligand>
        <name>a divalent metal cation</name>
        <dbReference type="ChEBI" id="CHEBI:60240"/>
        <label>2</label>
    </ligand>
</feature>
<dbReference type="GO" id="GO:0046872">
    <property type="term" value="F:metal ion binding"/>
    <property type="evidence" value="ECO:0007669"/>
    <property type="project" value="UniProtKB-KW"/>
</dbReference>
<dbReference type="RefSeq" id="WP_147705869.1">
    <property type="nucleotide sequence ID" value="NZ_VDUY01000010.1"/>
</dbReference>
<dbReference type="InterPro" id="IPR001130">
    <property type="entry name" value="TatD-like"/>
</dbReference>
<proteinExistence type="inferred from homology"/>
<accession>A0A5C8NL35</accession>
<dbReference type="CDD" id="cd01310">
    <property type="entry name" value="TatD_DNAse"/>
    <property type="match status" value="1"/>
</dbReference>
<reference evidence="5 6" key="1">
    <citation type="submission" date="2019-06" db="EMBL/GenBank/DDBJ databases">
        <title>Quisquiliibacterium sp. nov., isolated from a maize field.</title>
        <authorList>
            <person name="Lin S.-Y."/>
            <person name="Tsai C.-F."/>
            <person name="Young C.-C."/>
        </authorList>
    </citation>
    <scope>NUCLEOTIDE SEQUENCE [LARGE SCALE GENOMIC DNA]</scope>
    <source>
        <strain evidence="5 6">CC-CFT501</strain>
    </source>
</reference>
<dbReference type="PROSITE" id="PS01137">
    <property type="entry name" value="TATD_1"/>
    <property type="match status" value="1"/>
</dbReference>
<dbReference type="Proteomes" id="UP000321548">
    <property type="component" value="Unassembled WGS sequence"/>
</dbReference>
<feature type="binding site" evidence="4">
    <location>
        <position position="6"/>
    </location>
    <ligand>
        <name>a divalent metal cation</name>
        <dbReference type="ChEBI" id="CHEBI:60240"/>
        <label>1</label>
    </ligand>
</feature>
<dbReference type="SUPFAM" id="SSF51556">
    <property type="entry name" value="Metallo-dependent hydrolases"/>
    <property type="match status" value="1"/>
</dbReference>
<dbReference type="GO" id="GO:0016788">
    <property type="term" value="F:hydrolase activity, acting on ester bonds"/>
    <property type="evidence" value="ECO:0007669"/>
    <property type="project" value="InterPro"/>
</dbReference>
<dbReference type="AlphaFoldDB" id="A0A5C8NL35"/>
<comment type="similarity">
    <text evidence="1">Belongs to the metallo-dependent hydrolases superfamily. TatD-type hydrolase family.</text>
</comment>
<keyword evidence="6" id="KW-1185">Reference proteome</keyword>
<feature type="binding site" evidence="4">
    <location>
        <position position="132"/>
    </location>
    <ligand>
        <name>a divalent metal cation</name>
        <dbReference type="ChEBI" id="CHEBI:60240"/>
        <label>2</label>
    </ligand>
</feature>
<feature type="binding site" evidence="4">
    <location>
        <position position="96"/>
    </location>
    <ligand>
        <name>a divalent metal cation</name>
        <dbReference type="ChEBI" id="CHEBI:60240"/>
        <label>1</label>
    </ligand>
</feature>
<comment type="caution">
    <text evidence="5">The sequence shown here is derived from an EMBL/GenBank/DDBJ whole genome shotgun (WGS) entry which is preliminary data.</text>
</comment>
<dbReference type="PANTHER" id="PTHR46124:SF2">
    <property type="entry name" value="D-AMINOACYL-TRNA DEACYLASE"/>
    <property type="match status" value="1"/>
</dbReference>
<protein>
    <submittedName>
        <fullName evidence="5">TatD family deoxyribonuclease</fullName>
    </submittedName>
</protein>
<organism evidence="5 6">
    <name type="scientific">Zeimonas arvi</name>
    <dbReference type="NCBI Taxonomy" id="2498847"/>
    <lineage>
        <taxon>Bacteria</taxon>
        <taxon>Pseudomonadati</taxon>
        <taxon>Pseudomonadota</taxon>
        <taxon>Betaproteobacteria</taxon>
        <taxon>Burkholderiales</taxon>
        <taxon>Burkholderiaceae</taxon>
        <taxon>Zeimonas</taxon>
    </lineage>
</organism>
<dbReference type="FunFam" id="3.20.20.140:FF:000005">
    <property type="entry name" value="TatD family hydrolase"/>
    <property type="match status" value="1"/>
</dbReference>
<feature type="binding site" evidence="4">
    <location>
        <position position="8"/>
    </location>
    <ligand>
        <name>a divalent metal cation</name>
        <dbReference type="ChEBI" id="CHEBI:60240"/>
        <label>1</label>
    </ligand>
</feature>
<keyword evidence="2 4" id="KW-0479">Metal-binding</keyword>
<name>A0A5C8NL35_9BURK</name>
<evidence type="ECO:0000313" key="6">
    <source>
        <dbReference type="Proteomes" id="UP000321548"/>
    </source>
</evidence>
<dbReference type="Gene3D" id="3.20.20.140">
    <property type="entry name" value="Metal-dependent hydrolases"/>
    <property type="match status" value="1"/>
</dbReference>
<dbReference type="PIRSF" id="PIRSF005902">
    <property type="entry name" value="DNase_TatD"/>
    <property type="match status" value="1"/>
</dbReference>
<evidence type="ECO:0000256" key="3">
    <source>
        <dbReference type="ARBA" id="ARBA00022801"/>
    </source>
</evidence>
<dbReference type="EMBL" id="VDUY01000010">
    <property type="protein sequence ID" value="TXL62429.1"/>
    <property type="molecule type" value="Genomic_DNA"/>
</dbReference>
<dbReference type="InterPro" id="IPR018228">
    <property type="entry name" value="DNase_TatD-rel_CS"/>
</dbReference>
<dbReference type="InterPro" id="IPR032466">
    <property type="entry name" value="Metal_Hydrolase"/>
</dbReference>
<feature type="binding site" evidence="4">
    <location>
        <position position="205"/>
    </location>
    <ligand>
        <name>a divalent metal cation</name>
        <dbReference type="ChEBI" id="CHEBI:60240"/>
        <label>1</label>
    </ligand>
</feature>
<dbReference type="OrthoDB" id="9810005at2"/>
<evidence type="ECO:0000313" key="5">
    <source>
        <dbReference type="EMBL" id="TXL62429.1"/>
    </source>
</evidence>
<evidence type="ECO:0000256" key="4">
    <source>
        <dbReference type="PIRSR" id="PIRSR005902-1"/>
    </source>
</evidence>
<gene>
    <name evidence="5" type="ORF">FHP08_17855</name>
</gene>
<dbReference type="Pfam" id="PF01026">
    <property type="entry name" value="TatD_DNase"/>
    <property type="match status" value="1"/>
</dbReference>
<dbReference type="PROSITE" id="PS01091">
    <property type="entry name" value="TATD_3"/>
    <property type="match status" value="1"/>
</dbReference>
<dbReference type="PROSITE" id="PS01090">
    <property type="entry name" value="TATD_2"/>
    <property type="match status" value="1"/>
</dbReference>
<evidence type="ECO:0000256" key="2">
    <source>
        <dbReference type="ARBA" id="ARBA00022723"/>
    </source>
</evidence>